<dbReference type="AlphaFoldDB" id="H2YHC8"/>
<keyword evidence="2" id="KW-1185">Reference proteome</keyword>
<dbReference type="HOGENOM" id="CLU_3301998_0_0_1"/>
<reference evidence="1" key="2">
    <citation type="submission" date="2025-08" db="UniProtKB">
        <authorList>
            <consortium name="Ensembl"/>
        </authorList>
    </citation>
    <scope>IDENTIFICATION</scope>
</reference>
<dbReference type="Ensembl" id="ENSCSAVT00000004794.1">
    <property type="protein sequence ID" value="ENSCSAVP00000004727.1"/>
    <property type="gene ID" value="ENSCSAVG00000002812.1"/>
</dbReference>
<dbReference type="InParanoid" id="H2YHC8"/>
<organism evidence="1 2">
    <name type="scientific">Ciona savignyi</name>
    <name type="common">Pacific transparent sea squirt</name>
    <dbReference type="NCBI Taxonomy" id="51511"/>
    <lineage>
        <taxon>Eukaryota</taxon>
        <taxon>Metazoa</taxon>
        <taxon>Chordata</taxon>
        <taxon>Tunicata</taxon>
        <taxon>Ascidiacea</taxon>
        <taxon>Phlebobranchia</taxon>
        <taxon>Cionidae</taxon>
        <taxon>Ciona</taxon>
    </lineage>
</organism>
<name>H2YHC8_CIOSA</name>
<accession>H2YHC8</accession>
<protein>
    <submittedName>
        <fullName evidence="1">Uncharacterized protein</fullName>
    </submittedName>
</protein>
<sequence length="40" mass="4985">MVFIEVFCFFCFYAFASLQLGFYSCEVFWVCYLQLVYFFY</sequence>
<proteinExistence type="predicted"/>
<evidence type="ECO:0000313" key="1">
    <source>
        <dbReference type="Ensembl" id="ENSCSAVP00000004727.1"/>
    </source>
</evidence>
<reference evidence="2" key="1">
    <citation type="submission" date="2003-08" db="EMBL/GenBank/DDBJ databases">
        <authorList>
            <person name="Birren B."/>
            <person name="Nusbaum C."/>
            <person name="Abebe A."/>
            <person name="Abouelleil A."/>
            <person name="Adekoya E."/>
            <person name="Ait-zahra M."/>
            <person name="Allen N."/>
            <person name="Allen T."/>
            <person name="An P."/>
            <person name="Anderson M."/>
            <person name="Anderson S."/>
            <person name="Arachchi H."/>
            <person name="Armbruster J."/>
            <person name="Bachantsang P."/>
            <person name="Baldwin J."/>
            <person name="Barry A."/>
            <person name="Bayul T."/>
            <person name="Blitshsteyn B."/>
            <person name="Bloom T."/>
            <person name="Blye J."/>
            <person name="Boguslavskiy L."/>
            <person name="Borowsky M."/>
            <person name="Boukhgalter B."/>
            <person name="Brunache A."/>
            <person name="Butler J."/>
            <person name="Calixte N."/>
            <person name="Calvo S."/>
            <person name="Camarata J."/>
            <person name="Campo K."/>
            <person name="Chang J."/>
            <person name="Cheshatsang Y."/>
            <person name="Citroen M."/>
            <person name="Collymore A."/>
            <person name="Considine T."/>
            <person name="Cook A."/>
            <person name="Cooke P."/>
            <person name="Corum B."/>
            <person name="Cuomo C."/>
            <person name="David R."/>
            <person name="Dawoe T."/>
            <person name="Degray S."/>
            <person name="Dodge S."/>
            <person name="Dooley K."/>
            <person name="Dorje P."/>
            <person name="Dorjee K."/>
            <person name="Dorris L."/>
            <person name="Duffey N."/>
            <person name="Dupes A."/>
            <person name="Elkins T."/>
            <person name="Engels R."/>
            <person name="Erickson J."/>
            <person name="Farina A."/>
            <person name="Faro S."/>
            <person name="Ferreira P."/>
            <person name="Fischer H."/>
            <person name="Fitzgerald M."/>
            <person name="Foley K."/>
            <person name="Gage D."/>
            <person name="Galagan J."/>
            <person name="Gearin G."/>
            <person name="Gnerre S."/>
            <person name="Gnirke A."/>
            <person name="Goyette A."/>
            <person name="Graham J."/>
            <person name="Grandbois E."/>
            <person name="Gyaltsen K."/>
            <person name="Hafez N."/>
            <person name="Hagopian D."/>
            <person name="Hagos B."/>
            <person name="Hall J."/>
            <person name="Hatcher B."/>
            <person name="Heller A."/>
            <person name="Higgins H."/>
            <person name="Honan T."/>
            <person name="Horn A."/>
            <person name="Houde N."/>
            <person name="Hughes L."/>
            <person name="Hulme W."/>
            <person name="Husby E."/>
            <person name="Iliev I."/>
            <person name="Jaffe D."/>
            <person name="Jones C."/>
            <person name="Kamal M."/>
            <person name="Kamat A."/>
            <person name="Kamvysselis M."/>
            <person name="Karlsson E."/>
            <person name="Kells C."/>
            <person name="Kieu A."/>
            <person name="Kisner P."/>
            <person name="Kodira C."/>
            <person name="Kulbokas E."/>
            <person name="Labutti K."/>
            <person name="Lama D."/>
            <person name="Landers T."/>
            <person name="Leger J."/>
            <person name="Levine S."/>
            <person name="Lewis D."/>
            <person name="Lewis T."/>
            <person name="Lindblad-toh K."/>
            <person name="Liu X."/>
            <person name="Lokyitsang T."/>
            <person name="Lokyitsang Y."/>
            <person name="Lucien O."/>
            <person name="Lui A."/>
            <person name="Ma L.J."/>
            <person name="Mabbitt R."/>
            <person name="Macdonald J."/>
            <person name="Maclean C."/>
            <person name="Major J."/>
            <person name="Manning J."/>
            <person name="Marabella R."/>
            <person name="Maru K."/>
            <person name="Matthews C."/>
            <person name="Mauceli E."/>
            <person name="Mccarthy M."/>
            <person name="Mcdonough S."/>
            <person name="Mcghee T."/>
            <person name="Meldrim J."/>
            <person name="Meneus L."/>
            <person name="Mesirov J."/>
            <person name="Mihalev A."/>
            <person name="Mihova T."/>
            <person name="Mikkelsen T."/>
            <person name="Mlenga V."/>
            <person name="Moru K."/>
            <person name="Mozes J."/>
            <person name="Mulrain L."/>
            <person name="Munson G."/>
            <person name="Naylor J."/>
            <person name="Newes C."/>
            <person name="Nguyen C."/>
            <person name="Nguyen N."/>
            <person name="Nguyen T."/>
            <person name="Nicol R."/>
            <person name="Nielsen C."/>
            <person name="Nizzari M."/>
            <person name="Norbu C."/>
            <person name="Norbu N."/>
            <person name="O'donnell P."/>
            <person name="Okoawo O."/>
            <person name="O'leary S."/>
            <person name="Omotosho B."/>
            <person name="O'neill K."/>
            <person name="Osman S."/>
            <person name="Parker S."/>
            <person name="Perrin D."/>
            <person name="Phunkhang P."/>
            <person name="Piqani B."/>
            <person name="Purcell S."/>
            <person name="Rachupka T."/>
            <person name="Ramasamy U."/>
            <person name="Rameau R."/>
            <person name="Ray V."/>
            <person name="Raymond C."/>
            <person name="Retta R."/>
            <person name="Richardson S."/>
            <person name="Rise C."/>
            <person name="Rodriguez J."/>
            <person name="Rogers J."/>
            <person name="Rogov P."/>
            <person name="Rutman M."/>
            <person name="Schupbach R."/>
            <person name="Seaman C."/>
            <person name="Settipalli S."/>
            <person name="Sharpe T."/>
            <person name="Sheridan J."/>
            <person name="Sherpa N."/>
            <person name="Shi J."/>
            <person name="Smirnov S."/>
            <person name="Smith C."/>
            <person name="Sougnez C."/>
            <person name="Spencer B."/>
            <person name="Stalker J."/>
            <person name="Stange-thomann N."/>
            <person name="Stavropoulos S."/>
            <person name="Stetson K."/>
            <person name="Stone C."/>
            <person name="Stone S."/>
            <person name="Stubbs M."/>
            <person name="Talamas J."/>
            <person name="Tchuinga P."/>
            <person name="Tenzing P."/>
            <person name="Tesfaye S."/>
            <person name="Theodore J."/>
            <person name="Thoulutsang Y."/>
            <person name="Topham K."/>
            <person name="Towey S."/>
            <person name="Tsamla T."/>
            <person name="Tsomo N."/>
            <person name="Vallee D."/>
            <person name="Vassiliev H."/>
            <person name="Venkataraman V."/>
            <person name="Vinson J."/>
            <person name="Vo A."/>
            <person name="Wade C."/>
            <person name="Wang S."/>
            <person name="Wangchuk T."/>
            <person name="Wangdi T."/>
            <person name="Whittaker C."/>
            <person name="Wilkinson J."/>
            <person name="Wu Y."/>
            <person name="Wyman D."/>
            <person name="Yadav S."/>
            <person name="Yang S."/>
            <person name="Yang X."/>
            <person name="Yeager S."/>
            <person name="Yee E."/>
            <person name="Young G."/>
            <person name="Zainoun J."/>
            <person name="Zembeck L."/>
            <person name="Zimmer A."/>
            <person name="Zody M."/>
            <person name="Lander E."/>
        </authorList>
    </citation>
    <scope>NUCLEOTIDE SEQUENCE [LARGE SCALE GENOMIC DNA]</scope>
</reference>
<dbReference type="Proteomes" id="UP000007875">
    <property type="component" value="Unassembled WGS sequence"/>
</dbReference>
<evidence type="ECO:0000313" key="2">
    <source>
        <dbReference type="Proteomes" id="UP000007875"/>
    </source>
</evidence>
<reference evidence="1" key="3">
    <citation type="submission" date="2025-09" db="UniProtKB">
        <authorList>
            <consortium name="Ensembl"/>
        </authorList>
    </citation>
    <scope>IDENTIFICATION</scope>
</reference>